<accession>A0A9E7ZJ86</accession>
<sequence length="733" mass="78715">MSEVIVPERTAIAQAPTVSWTPLGENAILVRSHCDAIPAKVPVAVDGNPRNRAQTMVLSWRRPGAEPASATGFLCLAPAPSVDNSGTGALLIGRPGRPLRLILAPKPQPLQTFLSELADDAGQAFPSVVDGLLEVLLTGAPNPRRLRAVAMLLQTVARPGGFVEVMGKLDEVAGSGRGIFLQGWTSHFAAGRVKLLISHGGLSPAHLETGTFERDDLGEGARGFFGLLEDCHAQHPGEIERLYFRGNDGWRALEVYERHVLLDPITVPGHLRDGLQRGTAPQATVDKLKRASQRFDGRDTVCLLEEPVRAGIDSVTVVEGTGVLIIGWLFDPERRVGGVTLRSGSQSCAVDRLWTRVQRADVTAAFMEDPRFGPALASRRNNHGFIVFAPKLLPEAGQPLHLAFEVQGTGPAFLPLEPNRAPARRALERVLGLLDARSSTANSVVERQIAPALQAAEIAPPRAAETHDVGSFDPEASLGLVIGFDHRHRELSALFALLAMDPEARPLPMVLAAPSESFDRVGAEARRLARFYGLSVRLVAVEGVEDACDALEAGVRACRFNTVALLSGAAQIRMPGWLGRLERAYRARGGQCVASPTLLFEDDSIRWAGAWLEGEGTSRRIANRFVGYPLEAVGNLGPMEVAAGASECCVLSRAAFIEVGGFARNYFTTAEKGLDLCLKLRMAGSPSLWVPDVEVYAVDDAETATPHAGALAQLADRTSFDRRWALAISNMKG</sequence>
<protein>
    <recommendedName>
        <fullName evidence="2">Glycosyltransferase</fullName>
    </recommendedName>
</protein>
<dbReference type="InterPro" id="IPR029044">
    <property type="entry name" value="Nucleotide-diphossugar_trans"/>
</dbReference>
<dbReference type="EMBL" id="CP102774">
    <property type="protein sequence ID" value="UZF85883.1"/>
    <property type="molecule type" value="Genomic_DNA"/>
</dbReference>
<dbReference type="Gene3D" id="3.90.550.10">
    <property type="entry name" value="Spore Coat Polysaccharide Biosynthesis Protein SpsA, Chain A"/>
    <property type="match status" value="1"/>
</dbReference>
<evidence type="ECO:0008006" key="2">
    <source>
        <dbReference type="Google" id="ProtNLM"/>
    </source>
</evidence>
<evidence type="ECO:0000313" key="1">
    <source>
        <dbReference type="EMBL" id="UZF85883.1"/>
    </source>
</evidence>
<gene>
    <name evidence="1" type="ORF">NWE54_18965</name>
</gene>
<reference evidence="1" key="1">
    <citation type="submission" date="2022-08" db="EMBL/GenBank/DDBJ databases">
        <title>Complete Genome Sequences of 2 Bosea sp. soil isolates.</title>
        <authorList>
            <person name="Alvarez Arevalo M."/>
            <person name="Sterndorff E.B."/>
            <person name="Faurdal D."/>
            <person name="Joergensen T.S."/>
            <person name="Weber T."/>
        </authorList>
    </citation>
    <scope>NUCLEOTIDE SEQUENCE</scope>
    <source>
        <strain evidence="1">NBC_00436</strain>
    </source>
</reference>
<organism evidence="1">
    <name type="scientific">Bosea sp. NBC_00436</name>
    <dbReference type="NCBI Taxonomy" id="2969620"/>
    <lineage>
        <taxon>Bacteria</taxon>
        <taxon>Pseudomonadati</taxon>
        <taxon>Pseudomonadota</taxon>
        <taxon>Alphaproteobacteria</taxon>
        <taxon>Hyphomicrobiales</taxon>
        <taxon>Boseaceae</taxon>
        <taxon>Bosea</taxon>
    </lineage>
</organism>
<dbReference type="AlphaFoldDB" id="A0A9E7ZJ86"/>
<proteinExistence type="predicted"/>
<name>A0A9E7ZJ86_9HYPH</name>
<dbReference type="SUPFAM" id="SSF53448">
    <property type="entry name" value="Nucleotide-diphospho-sugar transferases"/>
    <property type="match status" value="1"/>
</dbReference>